<evidence type="ECO:0000313" key="3">
    <source>
        <dbReference type="EMBL" id="OGC77392.1"/>
    </source>
</evidence>
<name>A0A1F4X6W0_UNCKA</name>
<feature type="region of interest" description="Disordered" evidence="1">
    <location>
        <begin position="314"/>
        <end position="334"/>
    </location>
</feature>
<gene>
    <name evidence="3" type="ORF">A2619_03185</name>
</gene>
<organism evidence="3 4">
    <name type="scientific">candidate division WWE3 bacterium RIFOXYD1_FULL_39_9</name>
    <dbReference type="NCBI Taxonomy" id="1802649"/>
    <lineage>
        <taxon>Bacteria</taxon>
        <taxon>Katanobacteria</taxon>
    </lineage>
</organism>
<dbReference type="Pfam" id="PF00535">
    <property type="entry name" value="Glycos_transf_2"/>
    <property type="match status" value="1"/>
</dbReference>
<accession>A0A1F4X6W0</accession>
<dbReference type="Gene3D" id="3.90.550.10">
    <property type="entry name" value="Spore Coat Polysaccharide Biosynthesis Protein SpsA, Chain A"/>
    <property type="match status" value="1"/>
</dbReference>
<dbReference type="Proteomes" id="UP000176815">
    <property type="component" value="Unassembled WGS sequence"/>
</dbReference>
<dbReference type="SUPFAM" id="SSF53448">
    <property type="entry name" value="Nucleotide-diphospho-sugar transferases"/>
    <property type="match status" value="1"/>
</dbReference>
<reference evidence="3 4" key="1">
    <citation type="journal article" date="2016" name="Nat. Commun.">
        <title>Thousands of microbial genomes shed light on interconnected biogeochemical processes in an aquifer system.</title>
        <authorList>
            <person name="Anantharaman K."/>
            <person name="Brown C.T."/>
            <person name="Hug L.A."/>
            <person name="Sharon I."/>
            <person name="Castelle C.J."/>
            <person name="Probst A.J."/>
            <person name="Thomas B.C."/>
            <person name="Singh A."/>
            <person name="Wilkins M.J."/>
            <person name="Karaoz U."/>
            <person name="Brodie E.L."/>
            <person name="Williams K.H."/>
            <person name="Hubbard S.S."/>
            <person name="Banfield J.F."/>
        </authorList>
    </citation>
    <scope>NUCLEOTIDE SEQUENCE [LARGE SCALE GENOMIC DNA]</scope>
</reference>
<evidence type="ECO:0000256" key="1">
    <source>
        <dbReference type="SAM" id="MobiDB-lite"/>
    </source>
</evidence>
<dbReference type="InterPro" id="IPR001173">
    <property type="entry name" value="Glyco_trans_2-like"/>
</dbReference>
<comment type="caution">
    <text evidence="3">The sequence shown here is derived from an EMBL/GenBank/DDBJ whole genome shotgun (WGS) entry which is preliminary data.</text>
</comment>
<feature type="domain" description="Glycosyltransferase 2-like" evidence="2">
    <location>
        <begin position="5"/>
        <end position="105"/>
    </location>
</feature>
<protein>
    <recommendedName>
        <fullName evidence="2">Glycosyltransferase 2-like domain-containing protein</fullName>
    </recommendedName>
</protein>
<proteinExistence type="predicted"/>
<dbReference type="CDD" id="cd00761">
    <property type="entry name" value="Glyco_tranf_GTA_type"/>
    <property type="match status" value="1"/>
</dbReference>
<evidence type="ECO:0000259" key="2">
    <source>
        <dbReference type="Pfam" id="PF00535"/>
    </source>
</evidence>
<dbReference type="EMBL" id="MEWG01000021">
    <property type="protein sequence ID" value="OGC77392.1"/>
    <property type="molecule type" value="Genomic_DNA"/>
</dbReference>
<dbReference type="AlphaFoldDB" id="A0A1F4X6W0"/>
<evidence type="ECO:0000313" key="4">
    <source>
        <dbReference type="Proteomes" id="UP000176815"/>
    </source>
</evidence>
<sequence length="571" mass="65495">MADLSILIPSRNEMFLAKTIENILQNIEGNTEIIAVLDGAWANPGIPDNKRVHLIYNPQSIGQRAATNQAARMSTAKYLMKCDAHCTFDKGFDVKMMNEMHDDWTMVPLMRNLHAFDWVCPDGHRRYQGPSGPCKVCGKETIRDIVWIAKESPKSVSYCFDSTPHFQYFGEYAKRPEGKGDITETMSLQGSCFMLTREKYWDLNICDEKFGSWGSQGIEVAVKTWLAGGRVMVNKKTWYAHLFRTQGGDFSFPYPMSAKDQEGAKNFARDLFFNNKWEKQIHPLSWLIERFWPVKGWTEDDLAKLKGNTFTFSGEGTSKPVESEPVDETPSKSLSIMPASSSVTPSKGIIYYTHNRLNLKIARAVQKQLRTISENLNIPIVSSSLKPMPHFGDVNVHFSDLKPGYLAYFTQILGALEASTADIIFFCEHDVLYPESHFAFTPERKDIFYYNHNWWRVRLPDGYAVHWDANQVSGLCAYREHLLQFYRARVDDIEKRGYQNDMGFEPGRRDTNVTAFWKSEIPLIDIKHGNNLSKNRWSLNDFHDKSTAKNFVTSNDIPGWGKAEDIIKRFN</sequence>
<dbReference type="InterPro" id="IPR029044">
    <property type="entry name" value="Nucleotide-diphossugar_trans"/>
</dbReference>